<sequence>MTEERDRPVPGGPDPRAAALAAAGAAHRALLAAGATCATAESLTGGLVGAHLTAIPGASGTYRGGVVAYATDAKDSVLGVPADLLAEHGAVHPEVAGHMALGVRRLLGSDYGVAVTGVAGPDPQDGQPVGTVFVAVATPDGATRGRRFRFTGDRAGIRYRTVEGALLLLDAVVRGSTEGNARD</sequence>
<reference evidence="3" key="1">
    <citation type="submission" date="2021-05" db="EMBL/GenBank/DDBJ databases">
        <title>Direct Submission.</title>
        <authorList>
            <person name="Li K."/>
            <person name="Gao J."/>
        </authorList>
    </citation>
    <scope>NUCLEOTIDE SEQUENCE [LARGE SCALE GENOMIC DNA]</scope>
    <source>
        <strain evidence="3">HDS12</strain>
    </source>
</reference>
<evidence type="ECO:0000259" key="1">
    <source>
        <dbReference type="Pfam" id="PF02464"/>
    </source>
</evidence>
<organism evidence="2 3">
    <name type="scientific">Nocardiopsis akebiae</name>
    <dbReference type="NCBI Taxonomy" id="2831968"/>
    <lineage>
        <taxon>Bacteria</taxon>
        <taxon>Bacillati</taxon>
        <taxon>Actinomycetota</taxon>
        <taxon>Actinomycetes</taxon>
        <taxon>Streptosporangiales</taxon>
        <taxon>Nocardiopsidaceae</taxon>
        <taxon>Nocardiopsis</taxon>
    </lineage>
</organism>
<gene>
    <name evidence="2" type="ORF">KGD83_22440</name>
</gene>
<name>A0ABX8C1F2_9ACTN</name>
<dbReference type="InterPro" id="IPR008136">
    <property type="entry name" value="CinA_C"/>
</dbReference>
<accession>A0ABX8C1F2</accession>
<dbReference type="Proteomes" id="UP000678016">
    <property type="component" value="Chromosome"/>
</dbReference>
<evidence type="ECO:0000313" key="3">
    <source>
        <dbReference type="Proteomes" id="UP000678016"/>
    </source>
</evidence>
<dbReference type="InterPro" id="IPR036653">
    <property type="entry name" value="CinA-like_C"/>
</dbReference>
<dbReference type="RefSeq" id="WP_212641034.1">
    <property type="nucleotide sequence ID" value="NZ_CP074132.1"/>
</dbReference>
<feature type="domain" description="CinA C-terminal" evidence="1">
    <location>
        <begin position="25"/>
        <end position="171"/>
    </location>
</feature>
<dbReference type="SUPFAM" id="SSF142433">
    <property type="entry name" value="CinA-like"/>
    <property type="match status" value="1"/>
</dbReference>
<dbReference type="Pfam" id="PF02464">
    <property type="entry name" value="CinA"/>
    <property type="match status" value="1"/>
</dbReference>
<dbReference type="Gene3D" id="3.90.950.20">
    <property type="entry name" value="CinA-like"/>
    <property type="match status" value="1"/>
</dbReference>
<dbReference type="EMBL" id="CP074132">
    <property type="protein sequence ID" value="QUX28002.1"/>
    <property type="molecule type" value="Genomic_DNA"/>
</dbReference>
<protein>
    <submittedName>
        <fullName evidence="2">Nicotinamide-nucleotide amidohydrolase family protein</fullName>
    </submittedName>
</protein>
<dbReference type="NCBIfam" id="TIGR00199">
    <property type="entry name" value="PncC_domain"/>
    <property type="match status" value="1"/>
</dbReference>
<proteinExistence type="predicted"/>
<keyword evidence="3" id="KW-1185">Reference proteome</keyword>
<evidence type="ECO:0000313" key="2">
    <source>
        <dbReference type="EMBL" id="QUX28002.1"/>
    </source>
</evidence>